<proteinExistence type="predicted"/>
<evidence type="ECO:0000313" key="1">
    <source>
        <dbReference type="EMBL" id="EFH79693.1"/>
    </source>
</evidence>
<reference evidence="1 2" key="1">
    <citation type="journal article" date="2011" name="Stand. Genomic Sci.">
        <title>Non-contiguous finished genome sequence and contextual data of the filamentous soil bacterium Ktedonobacter racemifer type strain (SOSP1-21).</title>
        <authorList>
            <person name="Chang Y.J."/>
            <person name="Land M."/>
            <person name="Hauser L."/>
            <person name="Chertkov O."/>
            <person name="Del Rio T.G."/>
            <person name="Nolan M."/>
            <person name="Copeland A."/>
            <person name="Tice H."/>
            <person name="Cheng J.F."/>
            <person name="Lucas S."/>
            <person name="Han C."/>
            <person name="Goodwin L."/>
            <person name="Pitluck S."/>
            <person name="Ivanova N."/>
            <person name="Ovchinikova G."/>
            <person name="Pati A."/>
            <person name="Chen A."/>
            <person name="Palaniappan K."/>
            <person name="Mavromatis K."/>
            <person name="Liolios K."/>
            <person name="Brettin T."/>
            <person name="Fiebig A."/>
            <person name="Rohde M."/>
            <person name="Abt B."/>
            <person name="Goker M."/>
            <person name="Detter J.C."/>
            <person name="Woyke T."/>
            <person name="Bristow J."/>
            <person name="Eisen J.A."/>
            <person name="Markowitz V."/>
            <person name="Hugenholtz P."/>
            <person name="Kyrpides N.C."/>
            <person name="Klenk H.P."/>
            <person name="Lapidus A."/>
        </authorList>
    </citation>
    <scope>NUCLEOTIDE SEQUENCE [LARGE SCALE GENOMIC DNA]</scope>
    <source>
        <strain evidence="2">DSM 44963</strain>
    </source>
</reference>
<keyword evidence="2" id="KW-1185">Reference proteome</keyword>
<sequence length="176" mass="18603">MSADNQQPGGIRAKRIQADNIVSGIQIQGGDAQSASSLVQLAQAIQRGEITADDITTRNLVSGLQYIADPAHATTEDVRCELASLRQQVETAIAAQEIPDEDEAKAATEDLTVAEKELGKSQPNGEKVLKRLKNVNEILTQSAQAAEQAGKIGALVIKLAPIAATVWQVTRGLLGI</sequence>
<gene>
    <name evidence="1" type="ORF">Krac_0180</name>
</gene>
<comment type="caution">
    <text evidence="1">The sequence shown here is derived from an EMBL/GenBank/DDBJ whole genome shotgun (WGS) entry which is preliminary data.</text>
</comment>
<protein>
    <submittedName>
        <fullName evidence="1">Uncharacterized protein</fullName>
    </submittedName>
</protein>
<dbReference type="AlphaFoldDB" id="D6U732"/>
<evidence type="ECO:0000313" key="2">
    <source>
        <dbReference type="Proteomes" id="UP000004508"/>
    </source>
</evidence>
<dbReference type="STRING" id="485913.Krac_0180"/>
<organism evidence="1 2">
    <name type="scientific">Ktedonobacter racemifer DSM 44963</name>
    <dbReference type="NCBI Taxonomy" id="485913"/>
    <lineage>
        <taxon>Bacteria</taxon>
        <taxon>Bacillati</taxon>
        <taxon>Chloroflexota</taxon>
        <taxon>Ktedonobacteria</taxon>
        <taxon>Ktedonobacterales</taxon>
        <taxon>Ktedonobacteraceae</taxon>
        <taxon>Ktedonobacter</taxon>
    </lineage>
</organism>
<dbReference type="EMBL" id="ADVG01000005">
    <property type="protein sequence ID" value="EFH79693.1"/>
    <property type="molecule type" value="Genomic_DNA"/>
</dbReference>
<dbReference type="InParanoid" id="D6U732"/>
<accession>D6U732</accession>
<dbReference type="Proteomes" id="UP000004508">
    <property type="component" value="Unassembled WGS sequence"/>
</dbReference>
<name>D6U732_KTERA</name>
<dbReference type="RefSeq" id="WP_007921712.1">
    <property type="nucleotide sequence ID" value="NZ_ADVG01000005.1"/>
</dbReference>